<dbReference type="PANTHER" id="PTHR15678">
    <property type="entry name" value="ANTIGEN MLAA-22-RELATED"/>
    <property type="match status" value="1"/>
</dbReference>
<feature type="compositionally biased region" description="Basic and acidic residues" evidence="1">
    <location>
        <begin position="2487"/>
        <end position="2499"/>
    </location>
</feature>
<feature type="domain" description="FMP27/BLTP2/Hobbit GFWDK motif-containing RBG unit" evidence="2">
    <location>
        <begin position="1103"/>
        <end position="1250"/>
    </location>
</feature>
<sequence>MLWLLLRTLFFLLVAYYSIKFLFAAFAGPLLRPFGLSIGMVGLRSGLTDVQFTPKPRSSSSSSNTGSSGGLGLVSLGLGNARVSVLFGERKVALTVSGVRLRLRINSTSAVAPLVAPNQQQQQQQQSLKQAELRDAADRIVTQLARSLKNASRALRVVVWVGLIEVYVVGLDVVVVDATNVPILTVRDEALSLHLKTDVVSPPTNEGTKDEKGVVFAVNVELAPFTATSGPEDAPTDIIKLANETRLVVLCNLNSNTHSIDLTLPEVSVQSVYTVAAVAAKFKKPKPPKQPGAGDLADILQAEYAVRKDFYISLLRNAFLSSVHNFHPTLRIHIVDLCVNMPTAVLDGFEEFDLELPQTTARLNNLTLSCTLNSKPGEVNDADRILWLESTLYAKNLNVDVELRPSYKSSIASLPELNLRLDVSIPLLSVTQSSVGQIVLNSTIDSLCIVLPSRLFLFMMTFLARKKSLRKPEDSNFEKSQFWPKLFRRHYVPVINVTLNAPFLGFRCGSYNGINDSDDAVIAIFCESMRCVNETSVLSTSPIRPEKKTRSSSTGDSFKLVEVRIFMTPLFLEGFVVDPYNQTSFAEQRMASVRKQIGFFTESRTLVTALYTRTTFEIHIESEFAEFMADLTCLGVPGGLDFFGVATFFAGLLHKITVVKNRFPLQAPPFPLFYYITLKTPRLFVAASENTACALAGTADHVVFQIIIDPDINQTMIMDGVNISIDAISEFSTPITPEGDWILREQMVASDTLSLHFKKLMVPEGLPPKLTLVCPTVDFHFNLRRFYVCFTSYLPVFKMTKIISSRDGGATGLDLDITLQMLNLDAVFANNTQLKAAFQELNGTFVDNAVGKGNIKNVALQTLDDLYQWQEVLTIDNVVLGFLKETVDHMIISIEGEEAIATNPPGFEFSDLFEDMINMQKGVKSLIMEKMGLVSMARLTAGKTVFQKKEMPEYRVKLGKFVFRILDDEFESKLSRNYRLGCEEQFGRLAREKAFQKKAHPLRDENTGEATELLEECYWAVQEYNSKSWIKRISKANTDFPPLLNATIINLNVVVTPPTMPCPTIEETIHYIDHETPVELEYDDLICRDVSMSISELVMQLRDFPVPLVHVPAVNTTTTWRTEGLLIIADLLASAQSKRFIDLSLSPVNVPPITVSRNLCPVKIYMQSSTNIKVGEKSPLFMSWGMCVEPPLADMIRVLDTFTKASVDPSPPVGWWDKMRHMVHLGRTVVNISDGDFKLRILGSYTPHYDARYHYGTEGVDIAFGKGVRIEFSDRINENIMIESGRCTWSIPNSIHEAGRISGAHRAEVKDEIFGQFVGGVKIAAGIHFTTYKAGSTEETDIWKSHSDVILKLPEDKKPADGAVMDSYYGFRSKCIHVVYNITSPHSGYDKNGASSNFLSFTNDSFRRFVKLIPVYQSPLAIIPIRRGRLWEKTVVLEKPKLGRSIKTNKIKGFMVPLLLSYLCEFEDATGGVGLRFGAHKMDFDLIFEQKNITVIKEGMSEASNTTRWVLQTAEVEFTEVEGRTLSFGSERFGSENKYRSSTSAAAVGGAAAKQIELDHKKWFLDIDYNFVTKHFDMIPFIWSPKVKYFKRSEDFKFEAAHKIHTEAEVHKDQIKLYQKRKDDLESIIRQYVNHQKALADKKEIMLDDSVMPEIDLITSKLENLFEKKTAIEKHIRNSQIHIREYETNTVHTEYSLSDSSNKENMFDHHYVMHNIRFLWKRDVRNIVLRFLSLLSRDSALSYCLSNAALKTVKELLSLSIKQAQKEKKEKRPSFDPDSELLGEFESGMTEDLLDQLLNDMDNLIVNHEQSNEPAETQSVNSDTSTPLADLMSYTPSPDPNSPDYVARNMCVNSSYIIQCINPQVNFESAPKTNTSALHSVVVVAETMQFRSIHILESTAHGSNMNLDESQRQNEDLVKVRTILNIQNAQFFTCAFEDAQKDVYTKPFMYNYRDSVVEERVLGSKVPVLSFWPMWVPIENITWNDFEVDQCLERVVGRTSAAVYRDKPNPLYVRRNSSTTKADFTDSYTVDFPDFRIEANSKQFFYVLDIVTNLLMYHDPTSGERSKRLRKMMLALDQMSDLTVVLDSVLVLQEKIRQGAKLLRFGQKIQDSHYHAHSHHHHQHHYHQQIRRHHQSHHSLIDHKPVNLLNEQQSDDVRKRLLQFQEEMYVIMEGLKALSILEQKRNSLEVALQVNIHAKNLVWTMSQDNGSNLAQWTISDSRFSWIQNEDQSSLNTLEIDKLHLENLMVHSAFRNMISPFGDTKFINFARNKMVRVYWREMAPVAGIRVVDHFEMNIYPLLLQITRETGKALEKYFFPKSTGAEDDEISASDSPEKKAVVAARAKKAKLAQPSDDFKEMQTRAAENRSFVYIKVPTLQLCLSYKGLKEKNIEDLNQLTFLMPTMEYRNKTWAWQDFFSAVKKDAIRAVFHNSGALVQQKLFAKKNAENEDGIDVPVLAPETGLDKDQRVVEDSGRKGKGLFQLLPGRGEKTKRPDGDSI</sequence>
<dbReference type="InterPro" id="IPR019449">
    <property type="entry name" value="FMP27_WPPW_RBG"/>
</dbReference>
<reference evidence="4 5" key="1">
    <citation type="submission" date="2016-07" db="EMBL/GenBank/DDBJ databases">
        <title>Pervasive Adenine N6-methylation of Active Genes in Fungi.</title>
        <authorList>
            <consortium name="DOE Joint Genome Institute"/>
            <person name="Mondo S.J."/>
            <person name="Dannebaum R.O."/>
            <person name="Kuo R.C."/>
            <person name="Labutti K."/>
            <person name="Haridas S."/>
            <person name="Kuo A."/>
            <person name="Salamov A."/>
            <person name="Ahrendt S.R."/>
            <person name="Lipzen A."/>
            <person name="Sullivan W."/>
            <person name="Andreopoulos W.B."/>
            <person name="Clum A."/>
            <person name="Lindquist E."/>
            <person name="Daum C."/>
            <person name="Ramamoorthy G.K."/>
            <person name="Gryganskyi A."/>
            <person name="Culley D."/>
            <person name="Magnuson J.K."/>
            <person name="James T.Y."/>
            <person name="O'Malley M.A."/>
            <person name="Stajich J.E."/>
            <person name="Spatafora J.W."/>
            <person name="Visel A."/>
            <person name="Grigoriev I.V."/>
        </authorList>
    </citation>
    <scope>NUCLEOTIDE SEQUENCE [LARGE SCALE GENOMIC DNA]</scope>
    <source>
        <strain evidence="4 5">JEL800</strain>
    </source>
</reference>
<dbReference type="Pfam" id="PF10344">
    <property type="entry name" value="Hobbit"/>
    <property type="match status" value="1"/>
</dbReference>
<gene>
    <name evidence="4" type="ORF">BCR33DRAFT_721511</name>
</gene>
<dbReference type="InterPro" id="IPR019441">
    <property type="entry name" value="FMP27/BLTP2/Hobbit_GFWDK_RBG"/>
</dbReference>
<evidence type="ECO:0000313" key="4">
    <source>
        <dbReference type="EMBL" id="ORY37463.1"/>
    </source>
</evidence>
<evidence type="ECO:0000259" key="3">
    <source>
        <dbReference type="SMART" id="SM01216"/>
    </source>
</evidence>
<dbReference type="OrthoDB" id="1562405at2759"/>
<dbReference type="STRING" id="329046.A0A1Y2BRW5"/>
<feature type="domain" description="FMP27 WPPW motif-containing RBG unit" evidence="3">
    <location>
        <begin position="1472"/>
        <end position="1981"/>
    </location>
</feature>
<feature type="region of interest" description="Disordered" evidence="1">
    <location>
        <begin position="2465"/>
        <end position="2499"/>
    </location>
</feature>
<accession>A0A1Y2BRW5</accession>
<proteinExistence type="predicted"/>
<evidence type="ECO:0000313" key="5">
    <source>
        <dbReference type="Proteomes" id="UP000193642"/>
    </source>
</evidence>
<dbReference type="SMART" id="SM01216">
    <property type="entry name" value="Fmp27_WPPW"/>
    <property type="match status" value="1"/>
</dbReference>
<dbReference type="SMART" id="SM01214">
    <property type="entry name" value="Fmp27_GFWDK"/>
    <property type="match status" value="1"/>
</dbReference>
<evidence type="ECO:0000259" key="2">
    <source>
        <dbReference type="SMART" id="SM01214"/>
    </source>
</evidence>
<protein>
    <recommendedName>
        <fullName evidence="6">FMP27 GFWDK domain-containing protein</fullName>
    </recommendedName>
</protein>
<dbReference type="Proteomes" id="UP000193642">
    <property type="component" value="Unassembled WGS sequence"/>
</dbReference>
<evidence type="ECO:0000256" key="1">
    <source>
        <dbReference type="SAM" id="MobiDB-lite"/>
    </source>
</evidence>
<feature type="compositionally biased region" description="Polar residues" evidence="1">
    <location>
        <begin position="1811"/>
        <end position="1827"/>
    </location>
</feature>
<feature type="compositionally biased region" description="Basic and acidic residues" evidence="1">
    <location>
        <begin position="2465"/>
        <end position="2475"/>
    </location>
</feature>
<dbReference type="EMBL" id="MCGO01000050">
    <property type="protein sequence ID" value="ORY37463.1"/>
    <property type="molecule type" value="Genomic_DNA"/>
</dbReference>
<organism evidence="4 5">
    <name type="scientific">Rhizoclosmatium globosum</name>
    <dbReference type="NCBI Taxonomy" id="329046"/>
    <lineage>
        <taxon>Eukaryota</taxon>
        <taxon>Fungi</taxon>
        <taxon>Fungi incertae sedis</taxon>
        <taxon>Chytridiomycota</taxon>
        <taxon>Chytridiomycota incertae sedis</taxon>
        <taxon>Chytridiomycetes</taxon>
        <taxon>Chytridiales</taxon>
        <taxon>Chytriomycetaceae</taxon>
        <taxon>Rhizoclosmatium</taxon>
    </lineage>
</organism>
<name>A0A1Y2BRW5_9FUNG</name>
<keyword evidence="5" id="KW-1185">Reference proteome</keyword>
<comment type="caution">
    <text evidence="4">The sequence shown here is derived from an EMBL/GenBank/DDBJ whole genome shotgun (WGS) entry which is preliminary data.</text>
</comment>
<evidence type="ECO:0008006" key="6">
    <source>
        <dbReference type="Google" id="ProtNLM"/>
    </source>
</evidence>
<dbReference type="InterPro" id="IPR045167">
    <property type="entry name" value="Hobbit"/>
</dbReference>
<dbReference type="PANTHER" id="PTHR15678:SF6">
    <property type="entry name" value="BRIDGE-LIKE LIPID TRANSFER PROTEIN FAMILY MEMBER 2"/>
    <property type="match status" value="1"/>
</dbReference>
<feature type="region of interest" description="Disordered" evidence="1">
    <location>
        <begin position="1811"/>
        <end position="1840"/>
    </location>
</feature>